<keyword evidence="4 5" id="KW-0238">DNA-binding</keyword>
<evidence type="ECO:0000256" key="2">
    <source>
        <dbReference type="ARBA" id="ARBA00022771"/>
    </source>
</evidence>
<gene>
    <name evidence="8" type="ORF">HW555_007368</name>
</gene>
<evidence type="ECO:0000256" key="4">
    <source>
        <dbReference type="ARBA" id="ARBA00023125"/>
    </source>
</evidence>
<dbReference type="InterPro" id="IPR006612">
    <property type="entry name" value="THAP_Znf"/>
</dbReference>
<name>A0A835GGY1_SPOEX</name>
<dbReference type="EMBL" id="JACKWZ010000123">
    <property type="protein sequence ID" value="KAF9414835.1"/>
    <property type="molecule type" value="Genomic_DNA"/>
</dbReference>
<evidence type="ECO:0000259" key="7">
    <source>
        <dbReference type="PROSITE" id="PS50950"/>
    </source>
</evidence>
<organism evidence="8 9">
    <name type="scientific">Spodoptera exigua</name>
    <name type="common">Beet armyworm</name>
    <name type="synonym">Noctua fulgens</name>
    <dbReference type="NCBI Taxonomy" id="7107"/>
    <lineage>
        <taxon>Eukaryota</taxon>
        <taxon>Metazoa</taxon>
        <taxon>Ecdysozoa</taxon>
        <taxon>Arthropoda</taxon>
        <taxon>Hexapoda</taxon>
        <taxon>Insecta</taxon>
        <taxon>Pterygota</taxon>
        <taxon>Neoptera</taxon>
        <taxon>Endopterygota</taxon>
        <taxon>Lepidoptera</taxon>
        <taxon>Glossata</taxon>
        <taxon>Ditrysia</taxon>
        <taxon>Noctuoidea</taxon>
        <taxon>Noctuidae</taxon>
        <taxon>Amphipyrinae</taxon>
        <taxon>Spodoptera</taxon>
    </lineage>
</organism>
<evidence type="ECO:0000256" key="1">
    <source>
        <dbReference type="ARBA" id="ARBA00022723"/>
    </source>
</evidence>
<evidence type="ECO:0000313" key="8">
    <source>
        <dbReference type="EMBL" id="KAF9414835.1"/>
    </source>
</evidence>
<evidence type="ECO:0000256" key="3">
    <source>
        <dbReference type="ARBA" id="ARBA00022833"/>
    </source>
</evidence>
<comment type="caution">
    <text evidence="8">The sequence shown here is derived from an EMBL/GenBank/DDBJ whole genome shotgun (WGS) entry which is preliminary data.</text>
</comment>
<proteinExistence type="predicted"/>
<dbReference type="Proteomes" id="UP000648187">
    <property type="component" value="Unassembled WGS sequence"/>
</dbReference>
<dbReference type="PROSITE" id="PS50950">
    <property type="entry name" value="ZF_THAP"/>
    <property type="match status" value="1"/>
</dbReference>
<protein>
    <recommendedName>
        <fullName evidence="7">THAP-type domain-containing protein</fullName>
    </recommendedName>
</protein>
<feature type="compositionally biased region" description="Basic residues" evidence="6">
    <location>
        <begin position="93"/>
        <end position="106"/>
    </location>
</feature>
<dbReference type="SMART" id="SM00692">
    <property type="entry name" value="DM3"/>
    <property type="match status" value="1"/>
</dbReference>
<dbReference type="AlphaFoldDB" id="A0A835GGY1"/>
<dbReference type="SUPFAM" id="SSF57716">
    <property type="entry name" value="Glucocorticoid receptor-like (DNA-binding domain)"/>
    <property type="match status" value="1"/>
</dbReference>
<dbReference type="Pfam" id="PF05485">
    <property type="entry name" value="THAP"/>
    <property type="match status" value="1"/>
</dbReference>
<dbReference type="InterPro" id="IPR038441">
    <property type="entry name" value="THAP_Znf_sf"/>
</dbReference>
<sequence>MTRCSVPSCSNTANHGFPKNLTLRKRWLKAIRRTDFVPRNGARICRSHFQDSDYVKISDYTGLRLQHRFLKKSAVPSIFPWTGKPASNSHATRDKRVRRHHLSIKSKGRDSKAHGDIGTIHKHGKQHRKRDERHSPKRKEVAYPKPSTFKPLLESKNYELNKFSRKTQTSYSLRIFATEQLLSDGESVNFYTGLDNSAQFTFLLSTLLPMAHDIKFQSKRVNRLSIEDQFLILLIKLRRGKPDFEIGKMFGISKSEATNVIVTWISFISDFWSTLDLWPTANQINTYMPNSFKGHTFSSSSTTVGQENNDISIRKHDKDDAGKVAFSQYKIKNIIKFLIGCSTDGVVTYSSEAADKVSPSEQPNKGEIFCIIPFDQKLATSAPIERILNATKTYKILGNALNQCYAPLSSKIFSICLMVCRFKEGILRK</sequence>
<keyword evidence="2 5" id="KW-0863">Zinc-finger</keyword>
<evidence type="ECO:0000313" key="9">
    <source>
        <dbReference type="Proteomes" id="UP000648187"/>
    </source>
</evidence>
<evidence type="ECO:0000256" key="5">
    <source>
        <dbReference type="PROSITE-ProRule" id="PRU00309"/>
    </source>
</evidence>
<reference evidence="8" key="1">
    <citation type="submission" date="2020-08" db="EMBL/GenBank/DDBJ databases">
        <title>Spodoptera exigua strain:BAW_Kor-Di-RS1 Genome sequencing and assembly.</title>
        <authorList>
            <person name="Kim J."/>
            <person name="Nam H.Y."/>
            <person name="Kwon M."/>
            <person name="Choi J.H."/>
            <person name="Cho S.R."/>
            <person name="Kim G.-H."/>
        </authorList>
    </citation>
    <scope>NUCLEOTIDE SEQUENCE</scope>
    <source>
        <strain evidence="8">BAW_Kor-Di-RS1</strain>
        <tissue evidence="8">Whole-body</tissue>
    </source>
</reference>
<keyword evidence="9" id="KW-1185">Reference proteome</keyword>
<dbReference type="SMART" id="SM00980">
    <property type="entry name" value="THAP"/>
    <property type="match status" value="1"/>
</dbReference>
<evidence type="ECO:0000256" key="6">
    <source>
        <dbReference type="SAM" id="MobiDB-lite"/>
    </source>
</evidence>
<feature type="compositionally biased region" description="Basic and acidic residues" evidence="6">
    <location>
        <begin position="132"/>
        <end position="142"/>
    </location>
</feature>
<keyword evidence="3" id="KW-0862">Zinc</keyword>
<dbReference type="GO" id="GO:0008270">
    <property type="term" value="F:zinc ion binding"/>
    <property type="evidence" value="ECO:0007669"/>
    <property type="project" value="UniProtKB-KW"/>
</dbReference>
<dbReference type="GO" id="GO:0003677">
    <property type="term" value="F:DNA binding"/>
    <property type="evidence" value="ECO:0007669"/>
    <property type="project" value="UniProtKB-UniRule"/>
</dbReference>
<dbReference type="Gene3D" id="6.20.210.20">
    <property type="entry name" value="THAP domain"/>
    <property type="match status" value="1"/>
</dbReference>
<feature type="domain" description="THAP-type" evidence="7">
    <location>
        <begin position="1"/>
        <end position="79"/>
    </location>
</feature>
<dbReference type="PANTHER" id="PTHR23080">
    <property type="entry name" value="THAP DOMAIN PROTEIN"/>
    <property type="match status" value="1"/>
</dbReference>
<dbReference type="PANTHER" id="PTHR23080:SF133">
    <property type="entry name" value="SI:CH211-262I1.5-RELATED"/>
    <property type="match status" value="1"/>
</dbReference>
<keyword evidence="1" id="KW-0479">Metal-binding</keyword>
<feature type="region of interest" description="Disordered" evidence="6">
    <location>
        <begin position="86"/>
        <end position="146"/>
    </location>
</feature>
<feature type="compositionally biased region" description="Basic residues" evidence="6">
    <location>
        <begin position="120"/>
        <end position="131"/>
    </location>
</feature>
<dbReference type="Pfam" id="PF13613">
    <property type="entry name" value="HTH_Tnp_4"/>
    <property type="match status" value="1"/>
</dbReference>
<dbReference type="InterPro" id="IPR027805">
    <property type="entry name" value="Transposase_HTH_dom"/>
</dbReference>
<accession>A0A835GGY1</accession>